<evidence type="ECO:0000259" key="4">
    <source>
        <dbReference type="Pfam" id="PF12928"/>
    </source>
</evidence>
<feature type="compositionally biased region" description="Basic and acidic residues" evidence="3">
    <location>
        <begin position="231"/>
        <end position="247"/>
    </location>
</feature>
<evidence type="ECO:0000256" key="2">
    <source>
        <dbReference type="ARBA" id="ARBA00022694"/>
    </source>
</evidence>
<gene>
    <name evidence="5" type="ORF">WJX81_007587</name>
</gene>
<feature type="compositionally biased region" description="Low complexity" evidence="3">
    <location>
        <begin position="203"/>
        <end position="226"/>
    </location>
</feature>
<evidence type="ECO:0000313" key="5">
    <source>
        <dbReference type="EMBL" id="KAK9825873.1"/>
    </source>
</evidence>
<name>A0AAW1QWC2_9CHLO</name>
<accession>A0AAW1QWC2</accession>
<dbReference type="PANTHER" id="PTHR21027:SF1">
    <property type="entry name" value="TRNA-SPLICING ENDONUCLEASE SUBUNIT SEN54"/>
    <property type="match status" value="1"/>
</dbReference>
<feature type="region of interest" description="Disordered" evidence="3">
    <location>
        <begin position="174"/>
        <end position="247"/>
    </location>
</feature>
<dbReference type="EMBL" id="JALJOU010000070">
    <property type="protein sequence ID" value="KAK9825873.1"/>
    <property type="molecule type" value="Genomic_DNA"/>
</dbReference>
<evidence type="ECO:0000256" key="3">
    <source>
        <dbReference type="SAM" id="MobiDB-lite"/>
    </source>
</evidence>
<feature type="domain" description="tRNA-splicing endonuclease subunit Sen54 N-terminal" evidence="4">
    <location>
        <begin position="45"/>
        <end position="100"/>
    </location>
</feature>
<comment type="caution">
    <text evidence="5">The sequence shown here is derived from an EMBL/GenBank/DDBJ whole genome shotgun (WGS) entry which is preliminary data.</text>
</comment>
<evidence type="ECO:0000256" key="1">
    <source>
        <dbReference type="ARBA" id="ARBA00005736"/>
    </source>
</evidence>
<dbReference type="InterPro" id="IPR024337">
    <property type="entry name" value="tRNA_splic_suSen54"/>
</dbReference>
<proteinExistence type="inferred from homology"/>
<dbReference type="GO" id="GO:0000214">
    <property type="term" value="C:tRNA-intron endonuclease complex"/>
    <property type="evidence" value="ECO:0007669"/>
    <property type="project" value="TreeGrafter"/>
</dbReference>
<protein>
    <recommendedName>
        <fullName evidence="4">tRNA-splicing endonuclease subunit Sen54 N-terminal domain-containing protein</fullName>
    </recommendedName>
</protein>
<sequence>MAPGSIIKRGNKRELGGAPNDAEDTTEELHLNLDTLEQLWTAPRIVRDASIAVWRPHLRAAEVTCQKGNLLQRTGFIYRSKLHLHIEEALYLYDRASLVLLVEDDEAQLRLLSLQEAYQLLVSSGVTLDQFLVYSHLRRAGTVACRHPALWVLAPELDPAALWQGWPWDTEAKGAAGALAEHSGAKPRSTSAKRPALPPEQAPRPQAAGAADAASLPAAPASAANGKRARQARDADAGEREADWEERGRFEKAKCKRKHGGCRSWWAPALAEASSSGGWAADLDDLPRCGLLAPEEACSPRLPGRFAALRPFPPLAPPETGLQAAHPVFDVMRPDASMSRRAPPPASLRLFLTPAAPPGWAGAAAADAGAGGVPAVFATRSQGAFAFYLLPRVRLVSLWEPLAPAG</sequence>
<dbReference type="InterPro" id="IPR024336">
    <property type="entry name" value="tRNA_splic_suSen54_N"/>
</dbReference>
<reference evidence="5 6" key="1">
    <citation type="journal article" date="2024" name="Nat. Commun.">
        <title>Phylogenomics reveals the evolutionary origins of lichenization in chlorophyte algae.</title>
        <authorList>
            <person name="Puginier C."/>
            <person name="Libourel C."/>
            <person name="Otte J."/>
            <person name="Skaloud P."/>
            <person name="Haon M."/>
            <person name="Grisel S."/>
            <person name="Petersen M."/>
            <person name="Berrin J.G."/>
            <person name="Delaux P.M."/>
            <person name="Dal Grande F."/>
            <person name="Keller J."/>
        </authorList>
    </citation>
    <scope>NUCLEOTIDE SEQUENCE [LARGE SCALE GENOMIC DNA]</scope>
    <source>
        <strain evidence="5 6">SAG 245.80</strain>
    </source>
</reference>
<organism evidence="5 6">
    <name type="scientific">Elliptochloris bilobata</name>
    <dbReference type="NCBI Taxonomy" id="381761"/>
    <lineage>
        <taxon>Eukaryota</taxon>
        <taxon>Viridiplantae</taxon>
        <taxon>Chlorophyta</taxon>
        <taxon>core chlorophytes</taxon>
        <taxon>Trebouxiophyceae</taxon>
        <taxon>Trebouxiophyceae incertae sedis</taxon>
        <taxon>Elliptochloris clade</taxon>
        <taxon>Elliptochloris</taxon>
    </lineage>
</organism>
<dbReference type="Pfam" id="PF12928">
    <property type="entry name" value="tRNA_int_end_N2"/>
    <property type="match status" value="1"/>
</dbReference>
<evidence type="ECO:0000313" key="6">
    <source>
        <dbReference type="Proteomes" id="UP001445335"/>
    </source>
</evidence>
<feature type="region of interest" description="Disordered" evidence="3">
    <location>
        <begin position="1"/>
        <end position="24"/>
    </location>
</feature>
<dbReference type="Proteomes" id="UP001445335">
    <property type="component" value="Unassembled WGS sequence"/>
</dbReference>
<dbReference type="PANTHER" id="PTHR21027">
    <property type="entry name" value="TRNA-SPLICING ENDONUCLEASE SUBUNIT SEN54"/>
    <property type="match status" value="1"/>
</dbReference>
<dbReference type="AlphaFoldDB" id="A0AAW1QWC2"/>
<comment type="similarity">
    <text evidence="1">Belongs to the SEN54 family.</text>
</comment>
<keyword evidence="2" id="KW-0819">tRNA processing</keyword>
<keyword evidence="6" id="KW-1185">Reference proteome</keyword>
<dbReference type="GO" id="GO:0000379">
    <property type="term" value="P:tRNA-type intron splice site recognition and cleavage"/>
    <property type="evidence" value="ECO:0007669"/>
    <property type="project" value="TreeGrafter"/>
</dbReference>